<evidence type="ECO:0000313" key="2">
    <source>
        <dbReference type="EMBL" id="MBA8823895.1"/>
    </source>
</evidence>
<evidence type="ECO:0000313" key="3">
    <source>
        <dbReference type="Proteomes" id="UP000569329"/>
    </source>
</evidence>
<dbReference type="Proteomes" id="UP000569329">
    <property type="component" value="Unassembled WGS sequence"/>
</dbReference>
<name>A0A839DX19_9PSEU</name>
<gene>
    <name evidence="2" type="ORF">FHX42_001224</name>
</gene>
<sequence>MGLTPFEHGLLQRYGPETELGWMVGQGSRHAYVGHPLARPATMTALCAVTVHADQPPTGPEALPAPVPTCASCWRRAVLIRTRRAPPDETDQTPEPGSEDGHRTDKHLRPRPPETP</sequence>
<feature type="region of interest" description="Disordered" evidence="1">
    <location>
        <begin position="81"/>
        <end position="116"/>
    </location>
</feature>
<dbReference type="AlphaFoldDB" id="A0A839DX19"/>
<protein>
    <submittedName>
        <fullName evidence="2">Uncharacterized protein</fullName>
    </submittedName>
</protein>
<reference evidence="2 3" key="1">
    <citation type="submission" date="2020-07" db="EMBL/GenBank/DDBJ databases">
        <title>Sequencing the genomes of 1000 actinobacteria strains.</title>
        <authorList>
            <person name="Klenk H.-P."/>
        </authorList>
    </citation>
    <scope>NUCLEOTIDE SEQUENCE [LARGE SCALE GENOMIC DNA]</scope>
    <source>
        <strain evidence="2 3">DSM 45975</strain>
    </source>
</reference>
<keyword evidence="3" id="KW-1185">Reference proteome</keyword>
<comment type="caution">
    <text evidence="2">The sequence shown here is derived from an EMBL/GenBank/DDBJ whole genome shotgun (WGS) entry which is preliminary data.</text>
</comment>
<accession>A0A839DX19</accession>
<dbReference type="EMBL" id="JACGWZ010000001">
    <property type="protein sequence ID" value="MBA8823895.1"/>
    <property type="molecule type" value="Genomic_DNA"/>
</dbReference>
<evidence type="ECO:0000256" key="1">
    <source>
        <dbReference type="SAM" id="MobiDB-lite"/>
    </source>
</evidence>
<proteinExistence type="predicted"/>
<organism evidence="2 3">
    <name type="scientific">Halosaccharopolyspora lacisalsi</name>
    <dbReference type="NCBI Taxonomy" id="1000566"/>
    <lineage>
        <taxon>Bacteria</taxon>
        <taxon>Bacillati</taxon>
        <taxon>Actinomycetota</taxon>
        <taxon>Actinomycetes</taxon>
        <taxon>Pseudonocardiales</taxon>
        <taxon>Pseudonocardiaceae</taxon>
        <taxon>Halosaccharopolyspora</taxon>
    </lineage>
</organism>